<feature type="domain" description="Bacterial transcriptional activator" evidence="1">
    <location>
        <begin position="911"/>
        <end position="1053"/>
    </location>
</feature>
<accession>L0K6U7</accession>
<dbReference type="InterPro" id="IPR059106">
    <property type="entry name" value="WHD_MalT"/>
</dbReference>
<dbReference type="Pfam" id="PF13401">
    <property type="entry name" value="AAA_22"/>
    <property type="match status" value="1"/>
</dbReference>
<dbReference type="AlphaFoldDB" id="L0K6U7"/>
<dbReference type="SUPFAM" id="SSF48452">
    <property type="entry name" value="TPR-like"/>
    <property type="match status" value="2"/>
</dbReference>
<dbReference type="InterPro" id="IPR036388">
    <property type="entry name" value="WH-like_DNA-bd_sf"/>
</dbReference>
<name>L0K6U7_HALHC</name>
<evidence type="ECO:0000313" key="2">
    <source>
        <dbReference type="EMBL" id="AGB40746.1"/>
    </source>
</evidence>
<dbReference type="InterPro" id="IPR027417">
    <property type="entry name" value="P-loop_NTPase"/>
</dbReference>
<dbReference type="KEGG" id="hhl:Halha_0774"/>
<gene>
    <name evidence="2" type="ordered locus">Halha_0774</name>
</gene>
<dbReference type="InterPro" id="IPR049945">
    <property type="entry name" value="AAA_22"/>
</dbReference>
<dbReference type="GO" id="GO:0016887">
    <property type="term" value="F:ATP hydrolysis activity"/>
    <property type="evidence" value="ECO:0007669"/>
    <property type="project" value="InterPro"/>
</dbReference>
<dbReference type="SUPFAM" id="SSF52540">
    <property type="entry name" value="P-loop containing nucleoside triphosphate hydrolases"/>
    <property type="match status" value="1"/>
</dbReference>
<dbReference type="EMBL" id="CP003359">
    <property type="protein sequence ID" value="AGB40746.1"/>
    <property type="molecule type" value="Genomic_DNA"/>
</dbReference>
<dbReference type="InterPro" id="IPR011990">
    <property type="entry name" value="TPR-like_helical_dom_sf"/>
</dbReference>
<protein>
    <submittedName>
        <fullName evidence="2">ATP-dependent transcriptional regulator</fullName>
    </submittedName>
</protein>
<sequence>MKIVLKSNFIQPKVKDQVWIKQDLLYKYKSINDYNLMVIKGRLGAGKTTSLSYFLEQNYEEKIYWYSINDKNEDKIKFWRSIIEAFRFNDLEIKEATTDLVSKLTAGKLKVKEVINRLLDTLRAKLNGDAILVIDNFHVLNNKPSLLNTLSYFIEQMSKDLHCVIISRLKVDLPKLPYWKIKKKAILIEDKDFLLNQEQIKALFLNQYQLNLGPSQIKKINELSQGWPLVIDLIAKKMKAGISLEEIITNQENFQLLFNYLRVEFLDKLALDVPNSKEFLLKTSLLKDIKVDICDKLLKINNSSQLLEELIDKTGLITKEKSNYQYHPILHNCLQQEAKEVYDFNQIYNKLKKISYQTNSFEQLVYYIINNDSKDKIIELVLDQGENWLTSNKYKLMDESLSYLPKESFFEYPRLFIYQGDLYFYQLKVHSALDCYQQAEDLLVTPEDLISLWLKIAKLYAWANSNKLFIYLKKIRDYKAELSLKEKRELSYLKIIAKMIRGEFKKANSLLESYVLADSIYLELKANLSFMQGNLTKARRLADKLANNQLADYLLYNTIFLPVFNNLFTGEVYQAQEYIWNELNENIPLMETFINYYLLQTEELLQIEDSDKYKKEYTRFFRQIESCPFSASWYRMELLSRLAHTATFIGDYKTGINYFKQGLKLIKQREDNLYEAIFKKGLGLNYYYNGKEKEGISLLQQARNIFNKINNNFNLVVTELLLALIYYKQDQRKEFKEHIKLSLQVARENNYDYLFLKPTIEGIRDPNKIVPLLTTATSLKIEAEYVNKLLNKLEINRADSHPGYSLKVRALGEFKLYCGQKEVAPQEWKRKKARELFELLLVKRNKFIARDRICELLWPNKALKTAKQNFYVALNRLNKILEPNRTKGEAPFFVIKNDSSYKLNTAITYFYDVELFEELITRGKNSNTESVKINYYKQALKLYQGQFLEHNLYARWTIRERERLENLFLDIAAKLIEYYYQKEGYKTVIELANKILQIDNYFEKAYLYKVKSYIQLRRRDLAIKTYLECKKILKQELGVEPNSKLQKHYQIISV</sequence>
<evidence type="ECO:0000313" key="3">
    <source>
        <dbReference type="Proteomes" id="UP000010880"/>
    </source>
</evidence>
<dbReference type="InterPro" id="IPR005158">
    <property type="entry name" value="BTAD"/>
</dbReference>
<proteinExistence type="predicted"/>
<dbReference type="InterPro" id="IPR019734">
    <property type="entry name" value="TPR_rpt"/>
</dbReference>
<keyword evidence="3" id="KW-1185">Reference proteome</keyword>
<dbReference type="GO" id="GO:0006355">
    <property type="term" value="P:regulation of DNA-templated transcription"/>
    <property type="evidence" value="ECO:0007669"/>
    <property type="project" value="InterPro"/>
</dbReference>
<dbReference type="Pfam" id="PF25873">
    <property type="entry name" value="WHD_MalT"/>
    <property type="match status" value="1"/>
</dbReference>
<organism evidence="2 3">
    <name type="scientific">Halobacteroides halobius (strain ATCC 35273 / DSM 5150 / MD-1)</name>
    <dbReference type="NCBI Taxonomy" id="748449"/>
    <lineage>
        <taxon>Bacteria</taxon>
        <taxon>Bacillati</taxon>
        <taxon>Bacillota</taxon>
        <taxon>Clostridia</taxon>
        <taxon>Halanaerobiales</taxon>
        <taxon>Halobacteroidaceae</taxon>
        <taxon>Halobacteroides</taxon>
    </lineage>
</organism>
<dbReference type="Pfam" id="PF03704">
    <property type="entry name" value="BTAD"/>
    <property type="match status" value="1"/>
</dbReference>
<dbReference type="STRING" id="748449.Halha_0774"/>
<dbReference type="PANTHER" id="PTHR35807:SF2">
    <property type="entry name" value="TRANSCRIPTIONAL ACTIVATOR DOMAIN"/>
    <property type="match status" value="1"/>
</dbReference>
<dbReference type="RefSeq" id="WP_015326471.1">
    <property type="nucleotide sequence ID" value="NC_019978.1"/>
</dbReference>
<dbReference type="SUPFAM" id="SSF46894">
    <property type="entry name" value="C-terminal effector domain of the bipartite response regulators"/>
    <property type="match status" value="1"/>
</dbReference>
<dbReference type="Proteomes" id="UP000010880">
    <property type="component" value="Chromosome"/>
</dbReference>
<reference evidence="3" key="1">
    <citation type="submission" date="2012-02" db="EMBL/GenBank/DDBJ databases">
        <title>The complete genome of Halobacteroides halobius DSM 5150.</title>
        <authorList>
            <person name="Lucas S."/>
            <person name="Copeland A."/>
            <person name="Lapidus A."/>
            <person name="Glavina del Rio T."/>
            <person name="Dalin E."/>
            <person name="Tice H."/>
            <person name="Bruce D."/>
            <person name="Goodwin L."/>
            <person name="Pitluck S."/>
            <person name="Peters L."/>
            <person name="Mikhailova N."/>
            <person name="Gu W."/>
            <person name="Kyrpides N."/>
            <person name="Mavromatis K."/>
            <person name="Ivanova N."/>
            <person name="Brettin T."/>
            <person name="Detter J.C."/>
            <person name="Han C."/>
            <person name="Larimer F."/>
            <person name="Land M."/>
            <person name="Hauser L."/>
            <person name="Markowitz V."/>
            <person name="Cheng J.-F."/>
            <person name="Hugenholtz P."/>
            <person name="Woyke T."/>
            <person name="Wu D."/>
            <person name="Tindall B."/>
            <person name="Pomrenke H."/>
            <person name="Brambilla E."/>
            <person name="Klenk H.-P."/>
            <person name="Eisen J.A."/>
        </authorList>
    </citation>
    <scope>NUCLEOTIDE SEQUENCE [LARGE SCALE GENOMIC DNA]</scope>
    <source>
        <strain evidence="3">ATCC 35273 / DSM 5150 / MD-1</strain>
    </source>
</reference>
<dbReference type="HOGENOM" id="CLU_006325_0_0_9"/>
<dbReference type="GO" id="GO:0003677">
    <property type="term" value="F:DNA binding"/>
    <property type="evidence" value="ECO:0007669"/>
    <property type="project" value="InterPro"/>
</dbReference>
<dbReference type="InterPro" id="IPR016032">
    <property type="entry name" value="Sig_transdc_resp-reg_C-effctor"/>
</dbReference>
<dbReference type="OrthoDB" id="9789465at2"/>
<evidence type="ECO:0000259" key="1">
    <source>
        <dbReference type="SMART" id="SM01043"/>
    </source>
</evidence>
<dbReference type="Gene3D" id="1.25.40.10">
    <property type="entry name" value="Tetratricopeptide repeat domain"/>
    <property type="match status" value="2"/>
</dbReference>
<dbReference type="InterPro" id="IPR051677">
    <property type="entry name" value="AfsR-DnrI-RedD_regulator"/>
</dbReference>
<dbReference type="Gene3D" id="1.10.10.10">
    <property type="entry name" value="Winged helix-like DNA-binding domain superfamily/Winged helix DNA-binding domain"/>
    <property type="match status" value="1"/>
</dbReference>
<dbReference type="Gene3D" id="3.40.50.300">
    <property type="entry name" value="P-loop containing nucleotide triphosphate hydrolases"/>
    <property type="match status" value="1"/>
</dbReference>
<dbReference type="eggNOG" id="COG2909">
    <property type="taxonomic scope" value="Bacteria"/>
</dbReference>
<dbReference type="PANTHER" id="PTHR35807">
    <property type="entry name" value="TRANSCRIPTIONAL REGULATOR REDD-RELATED"/>
    <property type="match status" value="1"/>
</dbReference>
<dbReference type="SMART" id="SM00028">
    <property type="entry name" value="TPR"/>
    <property type="match status" value="5"/>
</dbReference>
<dbReference type="SMART" id="SM01043">
    <property type="entry name" value="BTAD"/>
    <property type="match status" value="1"/>
</dbReference>